<dbReference type="AlphaFoldDB" id="A0A7C3VSS0"/>
<dbReference type="EMBL" id="DSPX01000141">
    <property type="protein sequence ID" value="HGG01736.1"/>
    <property type="molecule type" value="Genomic_DNA"/>
</dbReference>
<organism evidence="1">
    <name type="scientific">Planktothricoides sp. SpSt-374</name>
    <dbReference type="NCBI Taxonomy" id="2282167"/>
    <lineage>
        <taxon>Bacteria</taxon>
        <taxon>Bacillati</taxon>
        <taxon>Cyanobacteriota</taxon>
        <taxon>Cyanophyceae</taxon>
        <taxon>Oscillatoriophycideae</taxon>
        <taxon>Oscillatoriales</taxon>
        <taxon>Oscillatoriaceae</taxon>
        <taxon>Planktothricoides</taxon>
    </lineage>
</organism>
<gene>
    <name evidence="1" type="ORF">ENR15_14065</name>
</gene>
<evidence type="ECO:0000313" key="1">
    <source>
        <dbReference type="EMBL" id="HGG01736.1"/>
    </source>
</evidence>
<proteinExistence type="predicted"/>
<accession>A0A7C3VSS0</accession>
<sequence>MATYRLTLELPEPVFQKLVRIAELSNQSLESLAIQSITSNLPPSVEHAPLHLQGELLSMQNLPVEELVKITRMQVSPTAQERHLTLLDKNANDSITAAELEEIRDLRIDADRLMLSKASAWSLLRWRGYPIQPLEYLPVE</sequence>
<name>A0A7C3VSS0_9CYAN</name>
<comment type="caution">
    <text evidence="1">The sequence shown here is derived from an EMBL/GenBank/DDBJ whole genome shotgun (WGS) entry which is preliminary data.</text>
</comment>
<reference evidence="1" key="1">
    <citation type="journal article" date="2020" name="mSystems">
        <title>Genome- and Community-Level Interaction Insights into Carbon Utilization and Element Cycling Functions of Hydrothermarchaeota in Hydrothermal Sediment.</title>
        <authorList>
            <person name="Zhou Z."/>
            <person name="Liu Y."/>
            <person name="Xu W."/>
            <person name="Pan J."/>
            <person name="Luo Z.H."/>
            <person name="Li M."/>
        </authorList>
    </citation>
    <scope>NUCLEOTIDE SEQUENCE [LARGE SCALE GENOMIC DNA]</scope>
    <source>
        <strain evidence="1">SpSt-374</strain>
    </source>
</reference>
<evidence type="ECO:0008006" key="2">
    <source>
        <dbReference type="Google" id="ProtNLM"/>
    </source>
</evidence>
<protein>
    <recommendedName>
        <fullName evidence="2">EF-hand domain-containing protein</fullName>
    </recommendedName>
</protein>